<feature type="region of interest" description="Disordered" evidence="1">
    <location>
        <begin position="33"/>
        <end position="54"/>
    </location>
</feature>
<dbReference type="EMBL" id="JAFEVO010000001">
    <property type="protein sequence ID" value="MBS3182648.1"/>
    <property type="molecule type" value="Genomic_DNA"/>
</dbReference>
<evidence type="ECO:0000313" key="3">
    <source>
        <dbReference type="Proteomes" id="UP000811492"/>
    </source>
</evidence>
<keyword evidence="3" id="KW-1185">Reference proteome</keyword>
<reference evidence="2 3" key="1">
    <citation type="submission" date="2021-02" db="EMBL/GenBank/DDBJ databases">
        <title>Draft genome and description of Leucobacter sp nov strain Marseille-Q4368.</title>
        <authorList>
            <person name="Boxberger M."/>
            <person name="La Scola B."/>
        </authorList>
    </citation>
    <scope>NUCLEOTIDE SEQUENCE [LARGE SCALE GENOMIC DNA]</scope>
    <source>
        <strain evidence="2 3">Marseille-Q4368</strain>
    </source>
</reference>
<protein>
    <submittedName>
        <fullName evidence="2">DUF721 domain-containing protein</fullName>
    </submittedName>
</protein>
<dbReference type="RefSeq" id="WP_211649645.1">
    <property type="nucleotide sequence ID" value="NZ_JAFEVO010000001.1"/>
</dbReference>
<dbReference type="Proteomes" id="UP000811492">
    <property type="component" value="Unassembled WGS sequence"/>
</dbReference>
<name>A0ABS5M635_9MICO</name>
<dbReference type="InterPro" id="IPR007922">
    <property type="entry name" value="DciA-like"/>
</dbReference>
<sequence length="171" mass="18889">MTVRPRGTPVGESGVEFTSDAYLRAKSVWRGVPQRRRSRRNGSEAPGGSPFGFGRDPKALSDVLVNVASDMGWSVELEQARLIGEWPEFAGDATAEHTTVVGISHGVLQVQCDSTTWATELRRLRGELLTRLLRDYPDSEIRDLRFLAPGAPSWRHGMRSVPGRGPRDTYG</sequence>
<proteinExistence type="predicted"/>
<accession>A0ABS5M635</accession>
<comment type="caution">
    <text evidence="2">The sequence shown here is derived from an EMBL/GenBank/DDBJ whole genome shotgun (WGS) entry which is preliminary data.</text>
</comment>
<dbReference type="Pfam" id="PF05258">
    <property type="entry name" value="DciA"/>
    <property type="match status" value="1"/>
</dbReference>
<dbReference type="PANTHER" id="PTHR36456">
    <property type="entry name" value="UPF0232 PROTEIN SCO3875"/>
    <property type="match status" value="1"/>
</dbReference>
<gene>
    <name evidence="2" type="ORF">JSQ98_10685</name>
</gene>
<evidence type="ECO:0000256" key="1">
    <source>
        <dbReference type="SAM" id="MobiDB-lite"/>
    </source>
</evidence>
<organism evidence="2 3">
    <name type="scientific">Leucobacter manosquensis</name>
    <dbReference type="NCBI Taxonomy" id="2810611"/>
    <lineage>
        <taxon>Bacteria</taxon>
        <taxon>Bacillati</taxon>
        <taxon>Actinomycetota</taxon>
        <taxon>Actinomycetes</taxon>
        <taxon>Micrococcales</taxon>
        <taxon>Microbacteriaceae</taxon>
        <taxon>Leucobacter</taxon>
    </lineage>
</organism>
<evidence type="ECO:0000313" key="2">
    <source>
        <dbReference type="EMBL" id="MBS3182648.1"/>
    </source>
</evidence>
<dbReference type="PANTHER" id="PTHR36456:SF1">
    <property type="entry name" value="UPF0232 PROTEIN SCO3875"/>
    <property type="match status" value="1"/>
</dbReference>